<dbReference type="SMART" id="SM00382">
    <property type="entry name" value="AAA"/>
    <property type="match status" value="1"/>
</dbReference>
<dbReference type="GO" id="GO:0016887">
    <property type="term" value="F:ATP hydrolysis activity"/>
    <property type="evidence" value="ECO:0007669"/>
    <property type="project" value="InterPro"/>
</dbReference>
<dbReference type="GO" id="GO:0005524">
    <property type="term" value="F:ATP binding"/>
    <property type="evidence" value="ECO:0007669"/>
    <property type="project" value="UniProtKB-KW"/>
</dbReference>
<evidence type="ECO:0000256" key="3">
    <source>
        <dbReference type="ARBA" id="ARBA00022787"/>
    </source>
</evidence>
<dbReference type="InterPro" id="IPR027417">
    <property type="entry name" value="P-loop_NTPase"/>
</dbReference>
<keyword evidence="3" id="KW-0496">Mitochondrion</keyword>
<feature type="non-terminal residue" evidence="6">
    <location>
        <position position="1"/>
    </location>
</feature>
<organism evidence="6 7">
    <name type="scientific">Tuber magnatum</name>
    <name type="common">white Piedmont truffle</name>
    <dbReference type="NCBI Taxonomy" id="42249"/>
    <lineage>
        <taxon>Eukaryota</taxon>
        <taxon>Fungi</taxon>
        <taxon>Dikarya</taxon>
        <taxon>Ascomycota</taxon>
        <taxon>Pezizomycotina</taxon>
        <taxon>Pezizomycetes</taxon>
        <taxon>Pezizales</taxon>
        <taxon>Tuberaceae</taxon>
        <taxon>Tuber</taxon>
    </lineage>
</organism>
<dbReference type="InterPro" id="IPR003959">
    <property type="entry name" value="ATPase_AAA_core"/>
</dbReference>
<gene>
    <name evidence="6" type="ORF">C7212DRAFT_54035</name>
</gene>
<keyword evidence="3" id="KW-0472">Membrane</keyword>
<keyword evidence="2" id="KW-0547">Nucleotide-binding</keyword>
<comment type="subcellular location">
    <subcellularLocation>
        <location evidence="1">Mitochondrion outer membrane</location>
        <topology evidence="1">Single-pass membrane protein</topology>
    </subcellularLocation>
</comment>
<protein>
    <submittedName>
        <fullName evidence="6">AAA-domain-containing protein</fullName>
    </submittedName>
</protein>
<dbReference type="InterPro" id="IPR003593">
    <property type="entry name" value="AAA+_ATPase"/>
</dbReference>
<evidence type="ECO:0000256" key="4">
    <source>
        <dbReference type="ARBA" id="ARBA00022840"/>
    </source>
</evidence>
<dbReference type="GO" id="GO:0005741">
    <property type="term" value="C:mitochondrial outer membrane"/>
    <property type="evidence" value="ECO:0007669"/>
    <property type="project" value="UniProtKB-SubCell"/>
</dbReference>
<reference evidence="6 7" key="1">
    <citation type="submission" date="2018-03" db="EMBL/GenBank/DDBJ databases">
        <title>Genomes of Pezizomycetes fungi and the evolution of truffles.</title>
        <authorList>
            <person name="Murat C."/>
            <person name="Payen T."/>
            <person name="Noel B."/>
            <person name="Kuo A."/>
            <person name="Martin F.M."/>
        </authorList>
    </citation>
    <scope>NUCLEOTIDE SEQUENCE [LARGE SCALE GENOMIC DNA]</scope>
    <source>
        <strain evidence="6">091103-1</strain>
    </source>
</reference>
<dbReference type="InterPro" id="IPR051701">
    <property type="entry name" value="Mito_OM_Translocase_MSP1"/>
</dbReference>
<feature type="domain" description="AAA+ ATPase" evidence="5">
    <location>
        <begin position="66"/>
        <end position="201"/>
    </location>
</feature>
<dbReference type="InterPro" id="IPR041569">
    <property type="entry name" value="AAA_lid_3"/>
</dbReference>
<name>A0A317SI28_9PEZI</name>
<evidence type="ECO:0000256" key="2">
    <source>
        <dbReference type="ARBA" id="ARBA00022741"/>
    </source>
</evidence>
<evidence type="ECO:0000259" key="5">
    <source>
        <dbReference type="SMART" id="SM00382"/>
    </source>
</evidence>
<dbReference type="OrthoDB" id="39734at2759"/>
<feature type="non-terminal residue" evidence="6">
    <location>
        <position position="285"/>
    </location>
</feature>
<evidence type="ECO:0000313" key="7">
    <source>
        <dbReference type="Proteomes" id="UP000246991"/>
    </source>
</evidence>
<evidence type="ECO:0000256" key="1">
    <source>
        <dbReference type="ARBA" id="ARBA00004572"/>
    </source>
</evidence>
<proteinExistence type="predicted"/>
<dbReference type="Pfam" id="PF17862">
    <property type="entry name" value="AAA_lid_3"/>
    <property type="match status" value="1"/>
</dbReference>
<dbReference type="Proteomes" id="UP000246991">
    <property type="component" value="Unassembled WGS sequence"/>
</dbReference>
<accession>A0A317SI28</accession>
<keyword evidence="7" id="KW-1185">Reference proteome</keyword>
<dbReference type="AlphaFoldDB" id="A0A317SI28"/>
<dbReference type="SUPFAM" id="SSF52540">
    <property type="entry name" value="P-loop containing nucleoside triphosphate hydrolases"/>
    <property type="match status" value="1"/>
</dbReference>
<dbReference type="Pfam" id="PF00004">
    <property type="entry name" value="AAA"/>
    <property type="match status" value="1"/>
</dbReference>
<dbReference type="PANTHER" id="PTHR45644:SF56">
    <property type="entry name" value="AAA ATPASE, PUTATIVE (AFU_ORTHOLOGUE AFUA_2G12920)-RELATED"/>
    <property type="match status" value="1"/>
</dbReference>
<dbReference type="Gene3D" id="1.10.8.60">
    <property type="match status" value="1"/>
</dbReference>
<evidence type="ECO:0000313" key="6">
    <source>
        <dbReference type="EMBL" id="PWW73150.1"/>
    </source>
</evidence>
<keyword evidence="4" id="KW-0067">ATP-binding</keyword>
<dbReference type="EMBL" id="PYWC01000086">
    <property type="protein sequence ID" value="PWW73150.1"/>
    <property type="molecule type" value="Genomic_DNA"/>
</dbReference>
<dbReference type="PANTHER" id="PTHR45644">
    <property type="entry name" value="AAA ATPASE, PUTATIVE (AFU_ORTHOLOGUE AFUA_2G12920)-RELATED-RELATED"/>
    <property type="match status" value="1"/>
</dbReference>
<dbReference type="STRING" id="42249.A0A317SI28"/>
<comment type="caution">
    <text evidence="6">The sequence shown here is derived from an EMBL/GenBank/DDBJ whole genome shotgun (WGS) entry which is preliminary data.</text>
</comment>
<sequence length="285" mass="31657">ISRLKQKCDEHEQRLLPRVIDTSEYVAADYSDIYLDPSVIHRIERVTALSLKRSEAFSRGILSKNKITGALLYGPPGTGKSTLAKSLARQAGYRMLQISSADIFQTHPGEDEMAIRAIFSLAHKLAPCIIFVDEADAIFGARKSGDKKHVRAIINQFLLEWDGIASDASAPFILLATNRPFDLDPAVLHRAPEHIRIDVPSTLARAQILRIHLREENLARDVNPLTLANMTPSFTGSDLKALCVNAAIECISEQHPDPGTGEYPLERILQQRHFMKALKSVKSSM</sequence>
<keyword evidence="3" id="KW-1000">Mitochondrion outer membrane</keyword>
<dbReference type="Gene3D" id="3.40.50.300">
    <property type="entry name" value="P-loop containing nucleotide triphosphate hydrolases"/>
    <property type="match status" value="1"/>
</dbReference>